<evidence type="ECO:0000313" key="1">
    <source>
        <dbReference type="EMBL" id="KAI9450286.1"/>
    </source>
</evidence>
<keyword evidence="2" id="KW-1185">Reference proteome</keyword>
<protein>
    <submittedName>
        <fullName evidence="1">Uncharacterized protein</fullName>
    </submittedName>
</protein>
<evidence type="ECO:0000313" key="2">
    <source>
        <dbReference type="Proteomes" id="UP001207468"/>
    </source>
</evidence>
<sequence length="214" mass="23700">MSTPPPPYSSQPPPAYTRSRPQRKSRRAPRPPRPARPSSRELLTKALHRALHAVELDSSGSDLPAAIAAYDEAIALLQRVITFRSRHPGRASELERVTEIHDKYADRVRELCRNRRVPLPDHVPPTPVPNPAGCTPPPLPTTSPLRLPLPLPPCQDPAPSFSRPSNDVLLERLKLKRRSSPTDDETEWVPELSPSSSTSSALESLLPLPPHCPR</sequence>
<reference evidence="1" key="1">
    <citation type="submission" date="2021-03" db="EMBL/GenBank/DDBJ databases">
        <title>Evolutionary priming and transition to the ectomycorrhizal habit in an iconic lineage of mushroom-forming fungi: is preadaptation a requirement?</title>
        <authorList>
            <consortium name="DOE Joint Genome Institute"/>
            <person name="Looney B.P."/>
            <person name="Miyauchi S."/>
            <person name="Morin E."/>
            <person name="Drula E."/>
            <person name="Courty P.E."/>
            <person name="Chicoki N."/>
            <person name="Fauchery L."/>
            <person name="Kohler A."/>
            <person name="Kuo A."/>
            <person name="LaButti K."/>
            <person name="Pangilinan J."/>
            <person name="Lipzen A."/>
            <person name="Riley R."/>
            <person name="Andreopoulos W."/>
            <person name="He G."/>
            <person name="Johnson J."/>
            <person name="Barry K.W."/>
            <person name="Grigoriev I.V."/>
            <person name="Nagy L."/>
            <person name="Hibbett D."/>
            <person name="Henrissat B."/>
            <person name="Matheny P.B."/>
            <person name="Labbe J."/>
            <person name="Martin A.F."/>
        </authorList>
    </citation>
    <scope>NUCLEOTIDE SEQUENCE</scope>
    <source>
        <strain evidence="1">BPL698</strain>
    </source>
</reference>
<accession>A0ACC0TVW5</accession>
<proteinExistence type="predicted"/>
<dbReference type="EMBL" id="JAGFNK010000441">
    <property type="protein sequence ID" value="KAI9450286.1"/>
    <property type="molecule type" value="Genomic_DNA"/>
</dbReference>
<gene>
    <name evidence="1" type="ORF">F5148DRAFT_601182</name>
</gene>
<organism evidence="1 2">
    <name type="scientific">Russula earlei</name>
    <dbReference type="NCBI Taxonomy" id="71964"/>
    <lineage>
        <taxon>Eukaryota</taxon>
        <taxon>Fungi</taxon>
        <taxon>Dikarya</taxon>
        <taxon>Basidiomycota</taxon>
        <taxon>Agaricomycotina</taxon>
        <taxon>Agaricomycetes</taxon>
        <taxon>Russulales</taxon>
        <taxon>Russulaceae</taxon>
        <taxon>Russula</taxon>
    </lineage>
</organism>
<name>A0ACC0TVW5_9AGAM</name>
<dbReference type="Proteomes" id="UP001207468">
    <property type="component" value="Unassembled WGS sequence"/>
</dbReference>
<comment type="caution">
    <text evidence="1">The sequence shown here is derived from an EMBL/GenBank/DDBJ whole genome shotgun (WGS) entry which is preliminary data.</text>
</comment>